<evidence type="ECO:0000256" key="1">
    <source>
        <dbReference type="SAM" id="MobiDB-lite"/>
    </source>
</evidence>
<evidence type="ECO:0000313" key="3">
    <source>
        <dbReference type="Proteomes" id="UP001415857"/>
    </source>
</evidence>
<name>A0AAP0RU26_LIQFO</name>
<evidence type="ECO:0000313" key="2">
    <source>
        <dbReference type="EMBL" id="KAK9284622.1"/>
    </source>
</evidence>
<reference evidence="2 3" key="1">
    <citation type="journal article" date="2024" name="Plant J.">
        <title>Genome sequences and population genomics reveal climatic adaptation and genomic divergence between two closely related sweetgum species.</title>
        <authorList>
            <person name="Xu W.Q."/>
            <person name="Ren C.Q."/>
            <person name="Zhang X.Y."/>
            <person name="Comes H.P."/>
            <person name="Liu X.H."/>
            <person name="Li Y.G."/>
            <person name="Kettle C.J."/>
            <person name="Jalonen R."/>
            <person name="Gaisberger H."/>
            <person name="Ma Y.Z."/>
            <person name="Qiu Y.X."/>
        </authorList>
    </citation>
    <scope>NUCLEOTIDE SEQUENCE [LARGE SCALE GENOMIC DNA]</scope>
    <source>
        <strain evidence="2">Hangzhou</strain>
    </source>
</reference>
<dbReference type="EMBL" id="JBBPBK010000005">
    <property type="protein sequence ID" value="KAK9284622.1"/>
    <property type="molecule type" value="Genomic_DNA"/>
</dbReference>
<dbReference type="Proteomes" id="UP001415857">
    <property type="component" value="Unassembled WGS sequence"/>
</dbReference>
<dbReference type="AlphaFoldDB" id="A0AAP0RU26"/>
<feature type="compositionally biased region" description="Polar residues" evidence="1">
    <location>
        <begin position="70"/>
        <end position="83"/>
    </location>
</feature>
<organism evidence="2 3">
    <name type="scientific">Liquidambar formosana</name>
    <name type="common">Formosan gum</name>
    <dbReference type="NCBI Taxonomy" id="63359"/>
    <lineage>
        <taxon>Eukaryota</taxon>
        <taxon>Viridiplantae</taxon>
        <taxon>Streptophyta</taxon>
        <taxon>Embryophyta</taxon>
        <taxon>Tracheophyta</taxon>
        <taxon>Spermatophyta</taxon>
        <taxon>Magnoliopsida</taxon>
        <taxon>eudicotyledons</taxon>
        <taxon>Gunneridae</taxon>
        <taxon>Pentapetalae</taxon>
        <taxon>Saxifragales</taxon>
        <taxon>Altingiaceae</taxon>
        <taxon>Liquidambar</taxon>
    </lineage>
</organism>
<feature type="region of interest" description="Disordered" evidence="1">
    <location>
        <begin position="63"/>
        <end position="89"/>
    </location>
</feature>
<gene>
    <name evidence="2" type="ORF">L1049_023798</name>
</gene>
<protein>
    <submittedName>
        <fullName evidence="2">Uncharacterized protein</fullName>
    </submittedName>
</protein>
<accession>A0AAP0RU26</accession>
<sequence length="115" mass="13187">MLLQIILNIGKHHKTGNTKVGPVTTKVYITHKKPDEAPNGTHLLATFQVPPSQKLIPPRNLHKQNKLQHHGSTSNFVVVSNSKQSRRDRNNRLREELFFLISFERTDNAFQLLQS</sequence>
<proteinExistence type="predicted"/>
<comment type="caution">
    <text evidence="2">The sequence shown here is derived from an EMBL/GenBank/DDBJ whole genome shotgun (WGS) entry which is preliminary data.</text>
</comment>
<keyword evidence="3" id="KW-1185">Reference proteome</keyword>